<organism evidence="3 4">
    <name type="scientific">Zoarces viviparus</name>
    <name type="common">Viviparous eelpout</name>
    <name type="synonym">Blennius viviparus</name>
    <dbReference type="NCBI Taxonomy" id="48416"/>
    <lineage>
        <taxon>Eukaryota</taxon>
        <taxon>Metazoa</taxon>
        <taxon>Chordata</taxon>
        <taxon>Craniata</taxon>
        <taxon>Vertebrata</taxon>
        <taxon>Euteleostomi</taxon>
        <taxon>Actinopterygii</taxon>
        <taxon>Neopterygii</taxon>
        <taxon>Teleostei</taxon>
        <taxon>Neoteleostei</taxon>
        <taxon>Acanthomorphata</taxon>
        <taxon>Eupercaria</taxon>
        <taxon>Perciformes</taxon>
        <taxon>Cottioidei</taxon>
        <taxon>Zoarcales</taxon>
        <taxon>Zoarcidae</taxon>
        <taxon>Zoarcinae</taxon>
        <taxon>Zoarces</taxon>
    </lineage>
</organism>
<dbReference type="GO" id="GO:0000172">
    <property type="term" value="C:ribonuclease MRP complex"/>
    <property type="evidence" value="ECO:0007669"/>
    <property type="project" value="InterPro"/>
</dbReference>
<accession>A0AAW1DVF0</accession>
<evidence type="ECO:0000313" key="4">
    <source>
        <dbReference type="Proteomes" id="UP001488805"/>
    </source>
</evidence>
<keyword evidence="4" id="KW-1185">Reference proteome</keyword>
<reference evidence="3 4" key="1">
    <citation type="journal article" date="2024" name="Genome Biol. Evol.">
        <title>Chromosome-level genome assembly of the viviparous eelpout Zoarces viviparus.</title>
        <authorList>
            <person name="Fuhrmann N."/>
            <person name="Brasseur M.V."/>
            <person name="Bakowski C.E."/>
            <person name="Podsiadlowski L."/>
            <person name="Prost S."/>
            <person name="Krehenwinkel H."/>
            <person name="Mayer C."/>
        </authorList>
    </citation>
    <scope>NUCLEOTIDE SEQUENCE [LARGE SCALE GENOMIC DNA]</scope>
    <source>
        <strain evidence="3">NO-MEL_2022_Ind0_liver</strain>
    </source>
</reference>
<feature type="region of interest" description="Disordered" evidence="1">
    <location>
        <begin position="65"/>
        <end position="95"/>
    </location>
</feature>
<feature type="compositionally biased region" description="Basic and acidic residues" evidence="1">
    <location>
        <begin position="227"/>
        <end position="238"/>
    </location>
</feature>
<dbReference type="SUPFAM" id="SSF55315">
    <property type="entry name" value="L30e-like"/>
    <property type="match status" value="1"/>
</dbReference>
<dbReference type="InterPro" id="IPR042848">
    <property type="entry name" value="Rpp38"/>
</dbReference>
<proteinExistence type="predicted"/>
<dbReference type="GO" id="GO:0033204">
    <property type="term" value="F:ribonuclease P RNA binding"/>
    <property type="evidence" value="ECO:0007669"/>
    <property type="project" value="TreeGrafter"/>
</dbReference>
<evidence type="ECO:0000259" key="2">
    <source>
        <dbReference type="Pfam" id="PF01248"/>
    </source>
</evidence>
<dbReference type="Gene3D" id="3.30.1330.30">
    <property type="match status" value="1"/>
</dbReference>
<feature type="compositionally biased region" description="Polar residues" evidence="1">
    <location>
        <begin position="73"/>
        <end position="95"/>
    </location>
</feature>
<evidence type="ECO:0000256" key="1">
    <source>
        <dbReference type="SAM" id="MobiDB-lite"/>
    </source>
</evidence>
<protein>
    <recommendedName>
        <fullName evidence="2">Ribosomal protein eL8/eL30/eS12/Gadd45 domain-containing protein</fullName>
    </recommendedName>
</protein>
<sequence>MAAAGKPVKKEIKKYIPVKTSFSSPFTPKWGPLPQKDMHFILKTLKDKLVSTGLEKKEVKVFRPWRKKKDQKPATTSELVPQVSQDGQVQDSPKNGWTDVAARRQLAIGVNEVTKALERNELKLLLVCKSVKPPHMTDHLIALSATRGVPACQVPRLSQSLSEPLGLKSVLALGFRQCASKEDEVFTDTVEAIALRVPSVDVAWLQGAAPRVTPEEHIDMEEEEEVEEKKGQKRKLESESEEVTESASSCTLQPLKVKKIVANPAKKSKKSKSQPVK</sequence>
<feature type="region of interest" description="Disordered" evidence="1">
    <location>
        <begin position="213"/>
        <end position="250"/>
    </location>
</feature>
<dbReference type="GO" id="GO:0005655">
    <property type="term" value="C:nucleolar ribonuclease P complex"/>
    <property type="evidence" value="ECO:0007669"/>
    <property type="project" value="InterPro"/>
</dbReference>
<dbReference type="Proteomes" id="UP001488805">
    <property type="component" value="Unassembled WGS sequence"/>
</dbReference>
<dbReference type="GO" id="GO:0004526">
    <property type="term" value="F:ribonuclease P activity"/>
    <property type="evidence" value="ECO:0007669"/>
    <property type="project" value="TreeGrafter"/>
</dbReference>
<dbReference type="EMBL" id="JBCEZU010000597">
    <property type="protein sequence ID" value="KAK9513783.1"/>
    <property type="molecule type" value="Genomic_DNA"/>
</dbReference>
<evidence type="ECO:0000313" key="3">
    <source>
        <dbReference type="EMBL" id="KAK9513783.1"/>
    </source>
</evidence>
<feature type="domain" description="Ribosomal protein eL8/eL30/eS12/Gadd45" evidence="2">
    <location>
        <begin position="101"/>
        <end position="168"/>
    </location>
</feature>
<dbReference type="PANTHER" id="PTHR46948">
    <property type="entry name" value="RIBONUCLEASE P PROTEIN SUBUNIT P38"/>
    <property type="match status" value="1"/>
</dbReference>
<dbReference type="Pfam" id="PF01248">
    <property type="entry name" value="Ribosomal_L7Ae"/>
    <property type="match status" value="1"/>
</dbReference>
<gene>
    <name evidence="3" type="ORF">VZT92_027289</name>
</gene>
<comment type="caution">
    <text evidence="3">The sequence shown here is derived from an EMBL/GenBank/DDBJ whole genome shotgun (WGS) entry which is preliminary data.</text>
</comment>
<dbReference type="InterPro" id="IPR029064">
    <property type="entry name" value="Ribosomal_eL30-like_sf"/>
</dbReference>
<dbReference type="PANTHER" id="PTHR46948:SF1">
    <property type="entry name" value="RIBONUCLEASE P PROTEIN SUBUNIT P38"/>
    <property type="match status" value="1"/>
</dbReference>
<name>A0AAW1DVF0_ZOAVI</name>
<dbReference type="AlphaFoldDB" id="A0AAW1DVF0"/>
<dbReference type="GO" id="GO:0001650">
    <property type="term" value="C:fibrillar center"/>
    <property type="evidence" value="ECO:0007669"/>
    <property type="project" value="TreeGrafter"/>
</dbReference>
<dbReference type="InterPro" id="IPR004038">
    <property type="entry name" value="Ribosomal_eL8/eL30/eS12/Gad45"/>
</dbReference>
<dbReference type="GO" id="GO:0001682">
    <property type="term" value="P:tRNA 5'-leader removal"/>
    <property type="evidence" value="ECO:0007669"/>
    <property type="project" value="InterPro"/>
</dbReference>